<accession>F0WHT0</accession>
<dbReference type="InterPro" id="IPR036390">
    <property type="entry name" value="WH_DNA-bd_sf"/>
</dbReference>
<feature type="region of interest" description="Disordered" evidence="1">
    <location>
        <begin position="187"/>
        <end position="213"/>
    </location>
</feature>
<feature type="domain" description="DEP" evidence="2">
    <location>
        <begin position="244"/>
        <end position="318"/>
    </location>
</feature>
<dbReference type="Pfam" id="PF00610">
    <property type="entry name" value="DEP"/>
    <property type="match status" value="1"/>
</dbReference>
<protein>
    <submittedName>
        <fullName evidence="3">Uncharacterized protein AlNc14C104G6137</fullName>
    </submittedName>
</protein>
<evidence type="ECO:0000259" key="2">
    <source>
        <dbReference type="PROSITE" id="PS50186"/>
    </source>
</evidence>
<dbReference type="GO" id="GO:0035556">
    <property type="term" value="P:intracellular signal transduction"/>
    <property type="evidence" value="ECO:0007669"/>
    <property type="project" value="InterPro"/>
</dbReference>
<dbReference type="CDD" id="cd04371">
    <property type="entry name" value="DEP"/>
    <property type="match status" value="2"/>
</dbReference>
<dbReference type="PROSITE" id="PS50186">
    <property type="entry name" value="DEP"/>
    <property type="match status" value="1"/>
</dbReference>
<dbReference type="SUPFAM" id="SSF46785">
    <property type="entry name" value="Winged helix' DNA-binding domain"/>
    <property type="match status" value="2"/>
</dbReference>
<dbReference type="EMBL" id="FR824149">
    <property type="protein sequence ID" value="CCA20805.1"/>
    <property type="molecule type" value="Genomic_DNA"/>
</dbReference>
<feature type="region of interest" description="Disordered" evidence="1">
    <location>
        <begin position="89"/>
        <end position="120"/>
    </location>
</feature>
<dbReference type="InterPro" id="IPR036388">
    <property type="entry name" value="WH-like_DNA-bd_sf"/>
</dbReference>
<proteinExistence type="predicted"/>
<evidence type="ECO:0000313" key="3">
    <source>
        <dbReference type="EMBL" id="CCA20805.1"/>
    </source>
</evidence>
<organism evidence="3">
    <name type="scientific">Albugo laibachii Nc14</name>
    <dbReference type="NCBI Taxonomy" id="890382"/>
    <lineage>
        <taxon>Eukaryota</taxon>
        <taxon>Sar</taxon>
        <taxon>Stramenopiles</taxon>
        <taxon>Oomycota</taxon>
        <taxon>Peronosporomycetes</taxon>
        <taxon>Albuginales</taxon>
        <taxon>Albuginaceae</taxon>
        <taxon>Albugo</taxon>
    </lineage>
</organism>
<reference evidence="3" key="2">
    <citation type="submission" date="2011-02" db="EMBL/GenBank/DDBJ databases">
        <authorList>
            <person name="MacLean D."/>
        </authorList>
    </citation>
    <scope>NUCLEOTIDE SEQUENCE</scope>
</reference>
<reference evidence="3" key="1">
    <citation type="journal article" date="2011" name="PLoS Biol.">
        <title>Gene gain and loss during evolution of obligate parasitism in the white rust pathogen of Arabidopsis thaliana.</title>
        <authorList>
            <person name="Kemen E."/>
            <person name="Gardiner A."/>
            <person name="Schultz-Larsen T."/>
            <person name="Kemen A.C."/>
            <person name="Balmuth A.L."/>
            <person name="Robert-Seilaniantz A."/>
            <person name="Bailey K."/>
            <person name="Holub E."/>
            <person name="Studholme D.J."/>
            <person name="Maclean D."/>
            <person name="Jones J.D."/>
        </authorList>
    </citation>
    <scope>NUCLEOTIDE SEQUENCE</scope>
</reference>
<gene>
    <name evidence="3" type="primary">AlNc14C104G6137</name>
    <name evidence="3" type="ORF">ALNC14_069480</name>
</gene>
<dbReference type="SMART" id="SM00049">
    <property type="entry name" value="DEP"/>
    <property type="match status" value="2"/>
</dbReference>
<evidence type="ECO:0000256" key="1">
    <source>
        <dbReference type="SAM" id="MobiDB-lite"/>
    </source>
</evidence>
<dbReference type="Gene3D" id="1.10.10.10">
    <property type="entry name" value="Winged helix-like DNA-binding domain superfamily/Winged helix DNA-binding domain"/>
    <property type="match status" value="2"/>
</dbReference>
<feature type="compositionally biased region" description="Low complexity" evidence="1">
    <location>
        <begin position="192"/>
        <end position="207"/>
    </location>
</feature>
<dbReference type="AlphaFoldDB" id="F0WHT0"/>
<dbReference type="InterPro" id="IPR000591">
    <property type="entry name" value="DEP_dom"/>
</dbReference>
<name>F0WHT0_9STRA</name>
<dbReference type="HOGENOM" id="CLU_565605_0_0_1"/>
<sequence length="457" mass="51781">MKDMTLSGVAEMNSNVPLRPIRRFNHVLNAPDNLCPPNWDQNAHGTSPSSAENTIQALLQRTNIALNRIIEIRESLEPLVDFRQFQARTAERSRNHRRRHSATTDRSGTRIPSDRAHKSDTDLLQSCPEIFTHSNAQYLHTSLRSSTESFPIFARSFDSRDSADDATVSTEQSILDESDEMHFAQNDVKGNSSSEASDSDRGSSSSSTEGFDVEKERVRRLDHMQVAVYEELPEEFFQVLGRFLASTVEVRMRHSRFSFYKDAFSGAECMCQLIVNGFASDQPMAIRYGNVLMKLGLIEHVTHTDEQLHRDHFYRFSKHLHGSQHIERDHEAGSGQVIDACTQEQDQSSEEYNISEASDMAYSLLSDKVLRILQRVIHCVLERKNKLLYYKGYAGCFIAAEGVDLLQNLGIAGNLVDAILIKQALLDRNLIEPVSSNSRAFQNKCVFYHLTTLELDC</sequence>